<dbReference type="SUPFAM" id="SSF55874">
    <property type="entry name" value="ATPase domain of HSP90 chaperone/DNA topoisomerase II/histidine kinase"/>
    <property type="match status" value="1"/>
</dbReference>
<dbReference type="NCBIfam" id="TIGR00229">
    <property type="entry name" value="sensory_box"/>
    <property type="match status" value="1"/>
</dbReference>
<dbReference type="EC" id="2.7.13.3" evidence="2"/>
<dbReference type="SMART" id="SM00388">
    <property type="entry name" value="HisKA"/>
    <property type="match status" value="1"/>
</dbReference>
<dbReference type="CDD" id="cd00082">
    <property type="entry name" value="HisKA"/>
    <property type="match status" value="1"/>
</dbReference>
<feature type="domain" description="PAC" evidence="11">
    <location>
        <begin position="91"/>
        <end position="146"/>
    </location>
</feature>
<organism evidence="12 13">
    <name type="scientific">Candidatus Methylomirabilis limnetica</name>
    <dbReference type="NCBI Taxonomy" id="2033718"/>
    <lineage>
        <taxon>Bacteria</taxon>
        <taxon>Candidatus Methylomirabilota</taxon>
        <taxon>Candidatus Methylomirabilia</taxon>
        <taxon>Candidatus Methylomirabilales</taxon>
        <taxon>Candidatus Methylomirabilaceae</taxon>
        <taxon>Candidatus Methylomirabilis</taxon>
    </lineage>
</organism>
<dbReference type="AlphaFoldDB" id="A0A2T4TYT8"/>
<keyword evidence="4" id="KW-0808">Transferase</keyword>
<dbReference type="InterPro" id="IPR035965">
    <property type="entry name" value="PAS-like_dom_sf"/>
</dbReference>
<dbReference type="PROSITE" id="PS50109">
    <property type="entry name" value="HIS_KIN"/>
    <property type="match status" value="1"/>
</dbReference>
<evidence type="ECO:0000256" key="1">
    <source>
        <dbReference type="ARBA" id="ARBA00000085"/>
    </source>
</evidence>
<dbReference type="SUPFAM" id="SSF47384">
    <property type="entry name" value="Homodimeric domain of signal transducing histidine kinase"/>
    <property type="match status" value="1"/>
</dbReference>
<dbReference type="InterPro" id="IPR000014">
    <property type="entry name" value="PAS"/>
</dbReference>
<dbReference type="OrthoDB" id="9815750at2"/>
<feature type="domain" description="PAC" evidence="11">
    <location>
        <begin position="220"/>
        <end position="272"/>
    </location>
</feature>
<evidence type="ECO:0000256" key="7">
    <source>
        <dbReference type="ARBA" id="ARBA00022840"/>
    </source>
</evidence>
<dbReference type="Pfam" id="PF00512">
    <property type="entry name" value="HisKA"/>
    <property type="match status" value="1"/>
</dbReference>
<dbReference type="InterPro" id="IPR003594">
    <property type="entry name" value="HATPase_dom"/>
</dbReference>
<dbReference type="PRINTS" id="PR00344">
    <property type="entry name" value="BCTRLSENSOR"/>
</dbReference>
<evidence type="ECO:0000256" key="8">
    <source>
        <dbReference type="ARBA" id="ARBA00023012"/>
    </source>
</evidence>
<name>A0A2T4TYT8_9BACT</name>
<evidence type="ECO:0000256" key="2">
    <source>
        <dbReference type="ARBA" id="ARBA00012438"/>
    </source>
</evidence>
<evidence type="ECO:0000256" key="5">
    <source>
        <dbReference type="ARBA" id="ARBA00022741"/>
    </source>
</evidence>
<dbReference type="Gene3D" id="3.30.565.10">
    <property type="entry name" value="Histidine kinase-like ATPase, C-terminal domain"/>
    <property type="match status" value="1"/>
</dbReference>
<gene>
    <name evidence="12" type="ORF">CLG94_06335</name>
</gene>
<evidence type="ECO:0000256" key="6">
    <source>
        <dbReference type="ARBA" id="ARBA00022777"/>
    </source>
</evidence>
<dbReference type="InterPro" id="IPR036890">
    <property type="entry name" value="HATPase_C_sf"/>
</dbReference>
<dbReference type="EMBL" id="NVQC01000017">
    <property type="protein sequence ID" value="PTL36269.1"/>
    <property type="molecule type" value="Genomic_DNA"/>
</dbReference>
<comment type="catalytic activity">
    <reaction evidence="1">
        <text>ATP + protein L-histidine = ADP + protein N-phospho-L-histidine.</text>
        <dbReference type="EC" id="2.7.13.3"/>
    </reaction>
</comment>
<keyword evidence="7" id="KW-0067">ATP-binding</keyword>
<feature type="domain" description="PAS" evidence="10">
    <location>
        <begin position="147"/>
        <end position="217"/>
    </location>
</feature>
<dbReference type="Pfam" id="PF02518">
    <property type="entry name" value="HATPase_c"/>
    <property type="match status" value="1"/>
</dbReference>
<evidence type="ECO:0000313" key="12">
    <source>
        <dbReference type="EMBL" id="PTL36269.1"/>
    </source>
</evidence>
<dbReference type="InterPro" id="IPR001610">
    <property type="entry name" value="PAC"/>
</dbReference>
<feature type="domain" description="Histidine kinase" evidence="9">
    <location>
        <begin position="285"/>
        <end position="498"/>
    </location>
</feature>
<accession>A0A2T4TYT8</accession>
<dbReference type="InterPro" id="IPR036097">
    <property type="entry name" value="HisK_dim/P_sf"/>
</dbReference>
<dbReference type="PANTHER" id="PTHR43065:SF46">
    <property type="entry name" value="C4-DICARBOXYLATE TRANSPORT SENSOR PROTEIN DCTB"/>
    <property type="match status" value="1"/>
</dbReference>
<evidence type="ECO:0000259" key="11">
    <source>
        <dbReference type="PROSITE" id="PS50113"/>
    </source>
</evidence>
<dbReference type="RefSeq" id="WP_107562015.1">
    <property type="nucleotide sequence ID" value="NZ_NVQC01000017.1"/>
</dbReference>
<dbReference type="InterPro" id="IPR004358">
    <property type="entry name" value="Sig_transdc_His_kin-like_C"/>
</dbReference>
<dbReference type="InterPro" id="IPR005467">
    <property type="entry name" value="His_kinase_dom"/>
</dbReference>
<sequence length="501" mass="54925">MKPQNTTLCEMTATQAPAANLEQEIVAHIPSSILVMDTVLRVIFANENFLLKMRKEEREVLGKRLNEIFPPAILHYTDLEGRARTVCLTAQPFEGGEMEYRAPGLAARIYFYSLTPLKDEAGRVESVMLFMDDVTEKKSLGKRVREVERHLASVVESANDLIVSLDSAGAVMTWNSAAQRILGFSSQEVTKRQFADFFTEPDRPQLQALLIHLAREGKSQEMETGIQAKGGERRLISWRFSAMKEEGGRVVALVGVGRDLTEKQRLELQLIQSAKMASLGEMAGGIAHEIRNPLAITASAAQILLKKGNDPELLQECAEKIRLAAARAAAIIETLLRFARPSQGLSELVDVNSAVEETLSLIGHQISLQSIEIVKQLSPALPKVKGNKNQLQQAFMNIIMNAYYAMEEGGRLAIESRLAPATLPPAIEIRFADSGRGIPEQHLSRLFDPFFTTMPVGQGTGLGLSIAYSLVHQHGGTIRVESEVGKGSTFTVILPAEGSDA</sequence>
<dbReference type="Proteomes" id="UP000241436">
    <property type="component" value="Unassembled WGS sequence"/>
</dbReference>
<keyword evidence="6 12" id="KW-0418">Kinase</keyword>
<keyword evidence="13" id="KW-1185">Reference proteome</keyword>
<evidence type="ECO:0000256" key="3">
    <source>
        <dbReference type="ARBA" id="ARBA00022553"/>
    </source>
</evidence>
<dbReference type="PROSITE" id="PS50112">
    <property type="entry name" value="PAS"/>
    <property type="match status" value="1"/>
</dbReference>
<evidence type="ECO:0000313" key="13">
    <source>
        <dbReference type="Proteomes" id="UP000241436"/>
    </source>
</evidence>
<evidence type="ECO:0000259" key="10">
    <source>
        <dbReference type="PROSITE" id="PS50112"/>
    </source>
</evidence>
<dbReference type="SMART" id="SM00091">
    <property type="entry name" value="PAS"/>
    <property type="match status" value="2"/>
</dbReference>
<dbReference type="Pfam" id="PF08448">
    <property type="entry name" value="PAS_4"/>
    <property type="match status" value="2"/>
</dbReference>
<keyword evidence="3" id="KW-0597">Phosphoprotein</keyword>
<dbReference type="Gene3D" id="1.10.287.130">
    <property type="match status" value="1"/>
</dbReference>
<dbReference type="Gene3D" id="3.30.450.20">
    <property type="entry name" value="PAS domain"/>
    <property type="match status" value="2"/>
</dbReference>
<dbReference type="InterPro" id="IPR000700">
    <property type="entry name" value="PAS-assoc_C"/>
</dbReference>
<evidence type="ECO:0000256" key="4">
    <source>
        <dbReference type="ARBA" id="ARBA00022679"/>
    </source>
</evidence>
<proteinExistence type="predicted"/>
<dbReference type="CDD" id="cd00130">
    <property type="entry name" value="PAS"/>
    <property type="match status" value="1"/>
</dbReference>
<dbReference type="InterPro" id="IPR013656">
    <property type="entry name" value="PAS_4"/>
</dbReference>
<keyword evidence="8" id="KW-0902">Two-component regulatory system</keyword>
<dbReference type="SMART" id="SM00387">
    <property type="entry name" value="HATPase_c"/>
    <property type="match status" value="1"/>
</dbReference>
<evidence type="ECO:0000259" key="9">
    <source>
        <dbReference type="PROSITE" id="PS50109"/>
    </source>
</evidence>
<comment type="caution">
    <text evidence="12">The sequence shown here is derived from an EMBL/GenBank/DDBJ whole genome shotgun (WGS) entry which is preliminary data.</text>
</comment>
<dbReference type="PROSITE" id="PS50113">
    <property type="entry name" value="PAC"/>
    <property type="match status" value="2"/>
</dbReference>
<dbReference type="PANTHER" id="PTHR43065">
    <property type="entry name" value="SENSOR HISTIDINE KINASE"/>
    <property type="match status" value="1"/>
</dbReference>
<keyword evidence="5" id="KW-0547">Nucleotide-binding</keyword>
<protein>
    <recommendedName>
        <fullName evidence="2">histidine kinase</fullName>
        <ecNumber evidence="2">2.7.13.3</ecNumber>
    </recommendedName>
</protein>
<dbReference type="SUPFAM" id="SSF55785">
    <property type="entry name" value="PYP-like sensor domain (PAS domain)"/>
    <property type="match status" value="2"/>
</dbReference>
<dbReference type="SMART" id="SM00086">
    <property type="entry name" value="PAC"/>
    <property type="match status" value="2"/>
</dbReference>
<dbReference type="GO" id="GO:0000155">
    <property type="term" value="F:phosphorelay sensor kinase activity"/>
    <property type="evidence" value="ECO:0007669"/>
    <property type="project" value="InterPro"/>
</dbReference>
<reference evidence="12 13" key="1">
    <citation type="submission" date="2017-09" db="EMBL/GenBank/DDBJ databases">
        <title>Bloom of a denitrifying methanotroph, Candidatus Methylomirabilis limnetica, in a deep stratified lake.</title>
        <authorList>
            <person name="Graf J.S."/>
            <person name="Marchant H.K."/>
            <person name="Tienken D."/>
            <person name="Hach P.F."/>
            <person name="Brand A."/>
            <person name="Schubert C.J."/>
            <person name="Kuypers M.M."/>
            <person name="Milucka J."/>
        </authorList>
    </citation>
    <scope>NUCLEOTIDE SEQUENCE [LARGE SCALE GENOMIC DNA]</scope>
    <source>
        <strain evidence="12 13">Zug</strain>
    </source>
</reference>
<reference evidence="13" key="2">
    <citation type="journal article" date="2018" name="Environ. Microbiol.">
        <title>Bloom of a denitrifying methanotroph, 'Candidatus Methylomirabilis limnetica', in a deep stratified lake.</title>
        <authorList>
            <person name="Graf J.S."/>
            <person name="Mayr M.J."/>
            <person name="Marchant H.K."/>
            <person name="Tienken D."/>
            <person name="Hach P.F."/>
            <person name="Brand A."/>
            <person name="Schubert C.J."/>
            <person name="Kuypers M.M."/>
            <person name="Milucka J."/>
        </authorList>
    </citation>
    <scope>NUCLEOTIDE SEQUENCE [LARGE SCALE GENOMIC DNA]</scope>
    <source>
        <strain evidence="13">Zug</strain>
    </source>
</reference>
<dbReference type="GO" id="GO:0005524">
    <property type="term" value="F:ATP binding"/>
    <property type="evidence" value="ECO:0007669"/>
    <property type="project" value="UniProtKB-KW"/>
</dbReference>
<dbReference type="InterPro" id="IPR003661">
    <property type="entry name" value="HisK_dim/P_dom"/>
</dbReference>